<dbReference type="InterPro" id="IPR014002">
    <property type="entry name" value="Agenet_dom_plant"/>
</dbReference>
<dbReference type="PANTHER" id="PTHR31917">
    <property type="entry name" value="AGENET DOMAIN-CONTAINING PROTEIN-RELATED"/>
    <property type="match status" value="1"/>
</dbReference>
<dbReference type="GO" id="GO:0003682">
    <property type="term" value="F:chromatin binding"/>
    <property type="evidence" value="ECO:0007669"/>
    <property type="project" value="InterPro"/>
</dbReference>
<reference evidence="2" key="1">
    <citation type="submission" date="2022-07" db="EMBL/GenBank/DDBJ databases">
        <authorList>
            <person name="Macas J."/>
            <person name="Novak P."/>
            <person name="Neumann P."/>
        </authorList>
    </citation>
    <scope>NUCLEOTIDE SEQUENCE</scope>
</reference>
<dbReference type="CDD" id="cd20405">
    <property type="entry name" value="Tudor_Agenet_AtDUF_rpt1_3"/>
    <property type="match status" value="1"/>
</dbReference>
<evidence type="ECO:0000313" key="2">
    <source>
        <dbReference type="EMBL" id="CAH9076477.1"/>
    </source>
</evidence>
<dbReference type="InterPro" id="IPR008395">
    <property type="entry name" value="Agenet-like_dom"/>
</dbReference>
<dbReference type="Gene3D" id="2.30.30.490">
    <property type="match status" value="1"/>
</dbReference>
<feature type="domain" description="BAH" evidence="1">
    <location>
        <begin position="252"/>
        <end position="371"/>
    </location>
</feature>
<dbReference type="AlphaFoldDB" id="A0A9P0YTF0"/>
<evidence type="ECO:0000313" key="3">
    <source>
        <dbReference type="Proteomes" id="UP001152484"/>
    </source>
</evidence>
<dbReference type="PANTHER" id="PTHR31917:SF3">
    <property type="entry name" value="BROMO ADJACENT-LIKE DOMAIN PROTEIN"/>
    <property type="match status" value="1"/>
</dbReference>
<dbReference type="OrthoDB" id="1883212at2759"/>
<evidence type="ECO:0000259" key="1">
    <source>
        <dbReference type="PROSITE" id="PS51038"/>
    </source>
</evidence>
<dbReference type="InterPro" id="IPR043151">
    <property type="entry name" value="BAH_sf"/>
</dbReference>
<protein>
    <recommendedName>
        <fullName evidence="1">BAH domain-containing protein</fullName>
    </recommendedName>
</protein>
<proteinExistence type="predicted"/>
<dbReference type="SMART" id="SM00743">
    <property type="entry name" value="Agenet"/>
    <property type="match status" value="2"/>
</dbReference>
<dbReference type="Pfam" id="PF05641">
    <property type="entry name" value="Agenet"/>
    <property type="match status" value="1"/>
</dbReference>
<dbReference type="EMBL" id="CAMAPE010000010">
    <property type="protein sequence ID" value="CAH9076477.1"/>
    <property type="molecule type" value="Genomic_DNA"/>
</dbReference>
<dbReference type="InterPro" id="IPR001025">
    <property type="entry name" value="BAH_dom"/>
</dbReference>
<accession>A0A9P0YTF0</accession>
<comment type="caution">
    <text evidence="2">The sequence shown here is derived from an EMBL/GenBank/DDBJ whole genome shotgun (WGS) entry which is preliminary data.</text>
</comment>
<name>A0A9P0YTF0_CUSEU</name>
<sequence>MLIFVVDVGEIFDCLPVYYTVCLAPLTSAAFLAWQLLYAPLCNFLLLLPLLRSAFSIGSTSPGEERIREKPNPQRTAISSLLFSTNAKTSLLVRMSGEERFFVAWEEKIVCHEKGNRIVQYYLKDSVGCPLLAIEGRERSLRHMIYAISEECLDYYECRDTSFAGKRWHTRRGVVEWLTSMVSSLNEPSHIPNSQIPETMDGITNPGIQHLVKEELVSRKLKSKGSNIEWLGEASVCSKRLNHYPAILSNGNIIPEHSFVFIMAQEESSYLGYLEDLYEDNEMQKWVKIRWFHHLHEVKCVIPHVNTHPREVFITPHLQVIHAECVDDLASVLTPNDYQKYASFLPESLLSGVHVCSRQFKNNMALPFCLSKLHGYYTQPIFSMLRCKQSVPQEAMKDCKKHVEEHSASKDLSVQTTVSECEPAHQKLKIKLSIKGHAATKLVGNDPKSYAFSYFKVGVNIEFLCQDSCMRGCWFKCRVIKEKQQRLKVQYLDIDDADGTGKLEEWIHASRVAAPDKLSMRCPGRLTIRPWPLRGALKRSFKVGEAVDAWWCDGWWEGVIAGCDVSRRHHFQVYFPGDNRSMTFPMKNLRISRDWIDNKWVDIKPKHDICSFISAATASSSMPSLCSTLAKASGASLSPAETNN</sequence>
<keyword evidence="3" id="KW-1185">Reference proteome</keyword>
<dbReference type="Proteomes" id="UP001152484">
    <property type="component" value="Unassembled WGS sequence"/>
</dbReference>
<dbReference type="PROSITE" id="PS51038">
    <property type="entry name" value="BAH"/>
    <property type="match status" value="1"/>
</dbReference>
<gene>
    <name evidence="2" type="ORF">CEURO_LOCUS5847</name>
</gene>
<organism evidence="2 3">
    <name type="scientific">Cuscuta europaea</name>
    <name type="common">European dodder</name>
    <dbReference type="NCBI Taxonomy" id="41803"/>
    <lineage>
        <taxon>Eukaryota</taxon>
        <taxon>Viridiplantae</taxon>
        <taxon>Streptophyta</taxon>
        <taxon>Embryophyta</taxon>
        <taxon>Tracheophyta</taxon>
        <taxon>Spermatophyta</taxon>
        <taxon>Magnoliopsida</taxon>
        <taxon>eudicotyledons</taxon>
        <taxon>Gunneridae</taxon>
        <taxon>Pentapetalae</taxon>
        <taxon>asterids</taxon>
        <taxon>lamiids</taxon>
        <taxon>Solanales</taxon>
        <taxon>Convolvulaceae</taxon>
        <taxon>Cuscuteae</taxon>
        <taxon>Cuscuta</taxon>
        <taxon>Cuscuta subgen. Cuscuta</taxon>
    </lineage>
</organism>